<dbReference type="InterPro" id="IPR029069">
    <property type="entry name" value="HotDog_dom_sf"/>
</dbReference>
<dbReference type="EMBL" id="JAQQXP010000001">
    <property type="protein sequence ID" value="MDC8830128.1"/>
    <property type="molecule type" value="Genomic_DNA"/>
</dbReference>
<dbReference type="PANTHER" id="PTHR42993">
    <property type="entry name" value="MAOC-LIKE DEHYDRATASE DOMAIN-CONTAINING PROTEIN"/>
    <property type="match status" value="1"/>
</dbReference>
<reference evidence="2 3" key="1">
    <citation type="submission" date="2022-10" db="EMBL/GenBank/DDBJ databases">
        <title>Alteromonas sp. chi3 Genome sequencing.</title>
        <authorList>
            <person name="Park S."/>
        </authorList>
    </citation>
    <scope>NUCLEOTIDE SEQUENCE [LARGE SCALE GENOMIC DNA]</scope>
    <source>
        <strain evidence="3">chi3</strain>
    </source>
</reference>
<dbReference type="SUPFAM" id="SSF54637">
    <property type="entry name" value="Thioesterase/thiol ester dehydrase-isomerase"/>
    <property type="match status" value="1"/>
</dbReference>
<keyword evidence="3" id="KW-1185">Reference proteome</keyword>
<evidence type="ECO:0000313" key="3">
    <source>
        <dbReference type="Proteomes" id="UP001218788"/>
    </source>
</evidence>
<feature type="domain" description="MaoC-like" evidence="1">
    <location>
        <begin position="19"/>
        <end position="125"/>
    </location>
</feature>
<sequence length="150" mass="16537">MIIIESMDLLSEYRGKLLGSSRWHTVEQRLVTAFAEVTDDHQGIHLNATDARAAGFDKPIAHGYLLLSLLPGMAQQVYRVKGVSSKINYGLEHCRFINPVMVGAKVQAQFALHDIRPKPQGILLTVDATLNINQQSKPALVARTLALLIP</sequence>
<name>A0ABT5KZS7_9ALTE</name>
<dbReference type="RefSeq" id="WP_273638886.1">
    <property type="nucleotide sequence ID" value="NZ_JAQQXP010000001.1"/>
</dbReference>
<dbReference type="InterPro" id="IPR039375">
    <property type="entry name" value="NodN-like"/>
</dbReference>
<proteinExistence type="predicted"/>
<dbReference type="CDD" id="cd03450">
    <property type="entry name" value="NodN"/>
    <property type="match status" value="1"/>
</dbReference>
<dbReference type="Proteomes" id="UP001218788">
    <property type="component" value="Unassembled WGS sequence"/>
</dbReference>
<dbReference type="Pfam" id="PF01575">
    <property type="entry name" value="MaoC_dehydratas"/>
    <property type="match status" value="1"/>
</dbReference>
<evidence type="ECO:0000259" key="1">
    <source>
        <dbReference type="Pfam" id="PF01575"/>
    </source>
</evidence>
<evidence type="ECO:0000313" key="2">
    <source>
        <dbReference type="EMBL" id="MDC8830128.1"/>
    </source>
</evidence>
<dbReference type="PANTHER" id="PTHR42993:SF1">
    <property type="entry name" value="MAOC-LIKE DEHYDRATASE DOMAIN-CONTAINING PROTEIN"/>
    <property type="match status" value="1"/>
</dbReference>
<organism evidence="2 3">
    <name type="scientific">Alteromonas gilva</name>
    <dbReference type="NCBI Taxonomy" id="2987522"/>
    <lineage>
        <taxon>Bacteria</taxon>
        <taxon>Pseudomonadati</taxon>
        <taxon>Pseudomonadota</taxon>
        <taxon>Gammaproteobacteria</taxon>
        <taxon>Alteromonadales</taxon>
        <taxon>Alteromonadaceae</taxon>
        <taxon>Alteromonas/Salinimonas group</taxon>
        <taxon>Alteromonas</taxon>
    </lineage>
</organism>
<accession>A0ABT5KZS7</accession>
<comment type="caution">
    <text evidence="2">The sequence shown here is derived from an EMBL/GenBank/DDBJ whole genome shotgun (WGS) entry which is preliminary data.</text>
</comment>
<dbReference type="InterPro" id="IPR002539">
    <property type="entry name" value="MaoC-like_dom"/>
</dbReference>
<dbReference type="Gene3D" id="3.10.129.10">
    <property type="entry name" value="Hotdog Thioesterase"/>
    <property type="match status" value="1"/>
</dbReference>
<protein>
    <submittedName>
        <fullName evidence="2">MaoC family dehydratase</fullName>
    </submittedName>
</protein>
<gene>
    <name evidence="2" type="ORF">OIK42_05055</name>
</gene>